<feature type="transmembrane region" description="Helical" evidence="7">
    <location>
        <begin position="167"/>
        <end position="187"/>
    </location>
</feature>
<feature type="transmembrane region" description="Helical" evidence="7">
    <location>
        <begin position="238"/>
        <end position="256"/>
    </location>
</feature>
<comment type="caution">
    <text evidence="8">The sequence shown here is derived from an EMBL/GenBank/DDBJ whole genome shotgun (WGS) entry which is preliminary data.</text>
</comment>
<dbReference type="PANTHER" id="PTHR11819">
    <property type="entry name" value="SOLUTE CARRIER FAMILY 5"/>
    <property type="match status" value="1"/>
</dbReference>
<dbReference type="InterPro" id="IPR038377">
    <property type="entry name" value="Na/Glc_symporter_sf"/>
</dbReference>
<feature type="transmembrane region" description="Helical" evidence="7">
    <location>
        <begin position="277"/>
        <end position="303"/>
    </location>
</feature>
<feature type="transmembrane region" description="Helical" evidence="7">
    <location>
        <begin position="407"/>
        <end position="428"/>
    </location>
</feature>
<dbReference type="Proteomes" id="UP001176891">
    <property type="component" value="Unassembled WGS sequence"/>
</dbReference>
<name>A0ABT8WWV8_9FLAO</name>
<keyword evidence="3 7" id="KW-0812">Transmembrane</keyword>
<feature type="transmembrane region" description="Helical" evidence="7">
    <location>
        <begin position="473"/>
        <end position="490"/>
    </location>
</feature>
<evidence type="ECO:0000313" key="8">
    <source>
        <dbReference type="EMBL" id="MDO5986171.1"/>
    </source>
</evidence>
<dbReference type="EMBL" id="JAUOEM010000001">
    <property type="protein sequence ID" value="MDO5986171.1"/>
    <property type="molecule type" value="Genomic_DNA"/>
</dbReference>
<feature type="transmembrane region" description="Helical" evidence="7">
    <location>
        <begin position="194"/>
        <end position="212"/>
    </location>
</feature>
<evidence type="ECO:0000256" key="6">
    <source>
        <dbReference type="RuleBase" id="RU362091"/>
    </source>
</evidence>
<dbReference type="InterPro" id="IPR001734">
    <property type="entry name" value="Na/solute_symporter"/>
</dbReference>
<dbReference type="PROSITE" id="PS51257">
    <property type="entry name" value="PROKAR_LIPOPROTEIN"/>
    <property type="match status" value="1"/>
</dbReference>
<protein>
    <submittedName>
        <fullName evidence="8">Sodium/solute symporter</fullName>
    </submittedName>
</protein>
<feature type="transmembrane region" description="Helical" evidence="7">
    <location>
        <begin position="334"/>
        <end position="363"/>
    </location>
</feature>
<dbReference type="Pfam" id="PF00474">
    <property type="entry name" value="SSF"/>
    <property type="match status" value="1"/>
</dbReference>
<evidence type="ECO:0000256" key="2">
    <source>
        <dbReference type="ARBA" id="ARBA00006434"/>
    </source>
</evidence>
<evidence type="ECO:0000256" key="5">
    <source>
        <dbReference type="ARBA" id="ARBA00023136"/>
    </source>
</evidence>
<sequence>MDIKLNNIDLIIIVVYLLVILSLGCWYYIKAYIDKKKVQTDSKGYFLAGGNLKWPVIGLSLFATNISTIHMVGLAQAGYEDGLLNGNYELMSGFVIIILAIFFVPFYIRSRVATLPDFLEQRFDRASRDWVAGISIASAILVHIGFSLVTGAVVLEGMFGFDKTASILLIVLLTGAYTIVGGLRAVVFTESLQAIILILGAIAVTVAAYLKLGSWDVLVNNIDKSALNLLRSGEESHFPWYAVFLGYPVIGIWYWCTDQTIVQRVLGAKDEEHARVGAIFSGFLKLLPMFIFVLPGLMVVALINTGKIDDTLLESKDTLSFLIRNLLPPGLTGLMAAALLAAVMSSVSGALNSISTLFTYDLYKRFKPKTPDKKLVRIGRITAFVAMIVSVLWSFAIEGKEGIFNEMVGIVVLISPPLTMVFLFGIFWKKASSFASKWTLWLGSLAGVLVYVYHRTYEIFGFPEWKPKTLMEGVYLSIICTIIMVVFSYWKPQEQTEKSKALTWAYFWEPLEPKGWKGIGNYKFLSVLLLLAMALIYIIF</sequence>
<evidence type="ECO:0000313" key="9">
    <source>
        <dbReference type="Proteomes" id="UP001176891"/>
    </source>
</evidence>
<evidence type="ECO:0000256" key="7">
    <source>
        <dbReference type="SAM" id="Phobius"/>
    </source>
</evidence>
<feature type="transmembrane region" description="Helical" evidence="7">
    <location>
        <begin position="12"/>
        <end position="33"/>
    </location>
</feature>
<organism evidence="8 9">
    <name type="scientific">Flavivirga amylovorans</name>
    <dbReference type="NCBI Taxonomy" id="870486"/>
    <lineage>
        <taxon>Bacteria</taxon>
        <taxon>Pseudomonadati</taxon>
        <taxon>Bacteroidota</taxon>
        <taxon>Flavobacteriia</taxon>
        <taxon>Flavobacteriales</taxon>
        <taxon>Flavobacteriaceae</taxon>
        <taxon>Flavivirga</taxon>
    </lineage>
</organism>
<feature type="transmembrane region" description="Helical" evidence="7">
    <location>
        <begin position="90"/>
        <end position="109"/>
    </location>
</feature>
<dbReference type="NCBIfam" id="TIGR00813">
    <property type="entry name" value="sss"/>
    <property type="match status" value="1"/>
</dbReference>
<feature type="transmembrane region" description="Helical" evidence="7">
    <location>
        <begin position="435"/>
        <end position="453"/>
    </location>
</feature>
<evidence type="ECO:0000256" key="3">
    <source>
        <dbReference type="ARBA" id="ARBA00022692"/>
    </source>
</evidence>
<reference evidence="8" key="1">
    <citation type="submission" date="2023-07" db="EMBL/GenBank/DDBJ databases">
        <title>Two novel species in the genus Flavivirga.</title>
        <authorList>
            <person name="Kwon K."/>
        </authorList>
    </citation>
    <scope>NUCLEOTIDE SEQUENCE</scope>
    <source>
        <strain evidence="8">KACC 14157</strain>
    </source>
</reference>
<feature type="transmembrane region" description="Helical" evidence="7">
    <location>
        <begin position="130"/>
        <end position="155"/>
    </location>
</feature>
<evidence type="ECO:0000256" key="4">
    <source>
        <dbReference type="ARBA" id="ARBA00022989"/>
    </source>
</evidence>
<evidence type="ECO:0000256" key="1">
    <source>
        <dbReference type="ARBA" id="ARBA00004141"/>
    </source>
</evidence>
<comment type="similarity">
    <text evidence="2 6">Belongs to the sodium:solute symporter (SSF) (TC 2.A.21) family.</text>
</comment>
<keyword evidence="9" id="KW-1185">Reference proteome</keyword>
<feature type="transmembrane region" description="Helical" evidence="7">
    <location>
        <begin position="522"/>
        <end position="539"/>
    </location>
</feature>
<dbReference type="PROSITE" id="PS50283">
    <property type="entry name" value="NA_SOLUT_SYMP_3"/>
    <property type="match status" value="1"/>
</dbReference>
<comment type="subcellular location">
    <subcellularLocation>
        <location evidence="1">Membrane</location>
        <topology evidence="1">Multi-pass membrane protein</topology>
    </subcellularLocation>
</comment>
<keyword evidence="5 7" id="KW-0472">Membrane</keyword>
<dbReference type="Gene3D" id="1.20.1730.10">
    <property type="entry name" value="Sodium/glucose cotransporter"/>
    <property type="match status" value="1"/>
</dbReference>
<feature type="transmembrane region" description="Helical" evidence="7">
    <location>
        <begin position="54"/>
        <end position="78"/>
    </location>
</feature>
<dbReference type="RefSeq" id="WP_303280692.1">
    <property type="nucleotide sequence ID" value="NZ_BAABCZ010000016.1"/>
</dbReference>
<feature type="transmembrane region" description="Helical" evidence="7">
    <location>
        <begin position="375"/>
        <end position="395"/>
    </location>
</feature>
<gene>
    <name evidence="8" type="ORF">Q4Q39_02035</name>
</gene>
<keyword evidence="4 7" id="KW-1133">Transmembrane helix</keyword>
<dbReference type="PANTHER" id="PTHR11819:SF195">
    <property type="entry name" value="SODIUM_GLUCOSE COTRANSPORTER 4"/>
    <property type="match status" value="1"/>
</dbReference>
<proteinExistence type="inferred from homology"/>
<accession>A0ABT8WWV8</accession>